<proteinExistence type="predicted"/>
<evidence type="ECO:0000313" key="2">
    <source>
        <dbReference type="Proteomes" id="UP001056120"/>
    </source>
</evidence>
<dbReference type="Proteomes" id="UP001056120">
    <property type="component" value="Linkage Group LG02"/>
</dbReference>
<reference evidence="2" key="1">
    <citation type="journal article" date="2022" name="Mol. Ecol. Resour.">
        <title>The genomes of chicory, endive, great burdock and yacon provide insights into Asteraceae palaeo-polyploidization history and plant inulin production.</title>
        <authorList>
            <person name="Fan W."/>
            <person name="Wang S."/>
            <person name="Wang H."/>
            <person name="Wang A."/>
            <person name="Jiang F."/>
            <person name="Liu H."/>
            <person name="Zhao H."/>
            <person name="Xu D."/>
            <person name="Zhang Y."/>
        </authorList>
    </citation>
    <scope>NUCLEOTIDE SEQUENCE [LARGE SCALE GENOMIC DNA]</scope>
    <source>
        <strain evidence="2">cv. Yunnan</strain>
    </source>
</reference>
<organism evidence="1 2">
    <name type="scientific">Smallanthus sonchifolius</name>
    <dbReference type="NCBI Taxonomy" id="185202"/>
    <lineage>
        <taxon>Eukaryota</taxon>
        <taxon>Viridiplantae</taxon>
        <taxon>Streptophyta</taxon>
        <taxon>Embryophyta</taxon>
        <taxon>Tracheophyta</taxon>
        <taxon>Spermatophyta</taxon>
        <taxon>Magnoliopsida</taxon>
        <taxon>eudicotyledons</taxon>
        <taxon>Gunneridae</taxon>
        <taxon>Pentapetalae</taxon>
        <taxon>asterids</taxon>
        <taxon>campanulids</taxon>
        <taxon>Asterales</taxon>
        <taxon>Asteraceae</taxon>
        <taxon>Asteroideae</taxon>
        <taxon>Heliantheae alliance</taxon>
        <taxon>Millerieae</taxon>
        <taxon>Smallanthus</taxon>
    </lineage>
</organism>
<dbReference type="EMBL" id="CM042019">
    <property type="protein sequence ID" value="KAI3825491.1"/>
    <property type="molecule type" value="Genomic_DNA"/>
</dbReference>
<comment type="caution">
    <text evidence="1">The sequence shown here is derived from an EMBL/GenBank/DDBJ whole genome shotgun (WGS) entry which is preliminary data.</text>
</comment>
<accession>A0ACB9JZT4</accession>
<gene>
    <name evidence="1" type="ORF">L1987_06981</name>
</gene>
<reference evidence="1 2" key="2">
    <citation type="journal article" date="2022" name="Mol. Ecol. Resour.">
        <title>The genomes of chicory, endive, great burdock and yacon provide insights into Asteraceae paleo-polyploidization history and plant inulin production.</title>
        <authorList>
            <person name="Fan W."/>
            <person name="Wang S."/>
            <person name="Wang H."/>
            <person name="Wang A."/>
            <person name="Jiang F."/>
            <person name="Liu H."/>
            <person name="Zhao H."/>
            <person name="Xu D."/>
            <person name="Zhang Y."/>
        </authorList>
    </citation>
    <scope>NUCLEOTIDE SEQUENCE [LARGE SCALE GENOMIC DNA]</scope>
    <source>
        <strain evidence="2">cv. Yunnan</strain>
        <tissue evidence="1">Leaves</tissue>
    </source>
</reference>
<keyword evidence="2" id="KW-1185">Reference proteome</keyword>
<name>A0ACB9JZT4_9ASTR</name>
<protein>
    <submittedName>
        <fullName evidence="1">Uncharacterized protein</fullName>
    </submittedName>
</protein>
<evidence type="ECO:0000313" key="1">
    <source>
        <dbReference type="EMBL" id="KAI3825491.1"/>
    </source>
</evidence>
<sequence length="126" mass="13375">MQRQAVPISQSKKFIVGTRLEGQSALDSGALAIAKHEGKIFYTDTDKILLSRSDAPRRGEAMALSGGDKGVILLFQMRSTTLGPAEEGGQQRSMCEDGSDGGSELFRPKEPFSGGGTRIPGKIGFS</sequence>